<reference evidence="2 3" key="1">
    <citation type="submission" date="2019-06" db="EMBL/GenBank/DDBJ databases">
        <title>Whole genome sequencing of XDR Enterobacter.</title>
        <authorList>
            <person name="Gnana Soundari P."/>
            <person name="Vijayakumar R."/>
            <person name="Krishnan P."/>
        </authorList>
    </citation>
    <scope>NUCLEOTIDE SEQUENCE [LARGE SCALE GENOMIC DNA]</scope>
    <source>
        <strain evidence="2 3">C126</strain>
    </source>
</reference>
<evidence type="ECO:0000313" key="2">
    <source>
        <dbReference type="EMBL" id="QDE47252.1"/>
    </source>
</evidence>
<evidence type="ECO:0000256" key="1">
    <source>
        <dbReference type="SAM" id="SignalP"/>
    </source>
</evidence>
<dbReference type="EMBL" id="CP041054">
    <property type="protein sequence ID" value="QDE47252.1"/>
    <property type="molecule type" value="Genomic_DNA"/>
</dbReference>
<protein>
    <submittedName>
        <fullName evidence="2">Uncharacterized protein</fullName>
    </submittedName>
</protein>
<dbReference type="AlphaFoldDB" id="A0A4Y5ZNH0"/>
<organism evidence="2 3">
    <name type="scientific">Enterobacter hormaechei</name>
    <dbReference type="NCBI Taxonomy" id="158836"/>
    <lineage>
        <taxon>Bacteria</taxon>
        <taxon>Pseudomonadati</taxon>
        <taxon>Pseudomonadota</taxon>
        <taxon>Gammaproteobacteria</taxon>
        <taxon>Enterobacterales</taxon>
        <taxon>Enterobacteriaceae</taxon>
        <taxon>Enterobacter</taxon>
        <taxon>Enterobacter cloacae complex</taxon>
    </lineage>
</organism>
<feature type="chain" id="PRO_5021332272" evidence="1">
    <location>
        <begin position="19"/>
        <end position="217"/>
    </location>
</feature>
<keyword evidence="1" id="KW-0732">Signal</keyword>
<gene>
    <name evidence="2" type="ORF">EIN43_05635</name>
</gene>
<proteinExistence type="predicted"/>
<dbReference type="Proteomes" id="UP000318237">
    <property type="component" value="Chromosome"/>
</dbReference>
<accession>A0A4Y5ZNH0</accession>
<evidence type="ECO:0000313" key="3">
    <source>
        <dbReference type="Proteomes" id="UP000318237"/>
    </source>
</evidence>
<sequence length="217" mass="22718">MKRSLIAFLVLASFGASAHGHNHGGNMGGHSFNGHSFNGGHFGHGRHMGNGHSFTGFSRGSINMTDGTKSFTGKNGGTASITVSGAGTSTASISTTVNAPNFTASSWAGGLGNGQVEAQRSIQTAHYTKNVSVLTDNMGGISRNVSINISSATNISRPFVAINRDAYYSPVAGSYISFDKHVALPNADYNHDIVYSTQQADRTLSFDRSLEHDTGAM</sequence>
<feature type="signal peptide" evidence="1">
    <location>
        <begin position="1"/>
        <end position="18"/>
    </location>
</feature>
<name>A0A4Y5ZNH0_9ENTR</name>